<comment type="caution">
    <text evidence="8">The sequence shown here is derived from an EMBL/GenBank/DDBJ whole genome shotgun (WGS) entry which is preliminary data.</text>
</comment>
<dbReference type="SUPFAM" id="SSF46565">
    <property type="entry name" value="Chaperone J-domain"/>
    <property type="match status" value="1"/>
</dbReference>
<proteinExistence type="predicted"/>
<evidence type="ECO:0000256" key="3">
    <source>
        <dbReference type="ARBA" id="ARBA00022737"/>
    </source>
</evidence>
<dbReference type="FunFam" id="2.60.260.20:FF:000005">
    <property type="entry name" value="Chaperone protein dnaJ 1, mitochondrial"/>
    <property type="match status" value="1"/>
</dbReference>
<gene>
    <name evidence="8" type="ORF">IAB28_05760</name>
</gene>
<keyword evidence="1" id="KW-0235">DNA replication</keyword>
<protein>
    <submittedName>
        <fullName evidence="8">DnaJ domain-containing protein</fullName>
    </submittedName>
</protein>
<dbReference type="GO" id="GO:0008270">
    <property type="term" value="F:zinc ion binding"/>
    <property type="evidence" value="ECO:0007669"/>
    <property type="project" value="UniProtKB-KW"/>
</dbReference>
<dbReference type="CDD" id="cd10747">
    <property type="entry name" value="DnaJ_C"/>
    <property type="match status" value="1"/>
</dbReference>
<dbReference type="PROSITE" id="PS50076">
    <property type="entry name" value="DNAJ_2"/>
    <property type="match status" value="1"/>
</dbReference>
<dbReference type="Gene3D" id="2.60.260.20">
    <property type="entry name" value="Urease metallochaperone UreE, N-terminal domain"/>
    <property type="match status" value="2"/>
</dbReference>
<dbReference type="InterPro" id="IPR036869">
    <property type="entry name" value="J_dom_sf"/>
</dbReference>
<evidence type="ECO:0000256" key="5">
    <source>
        <dbReference type="ARBA" id="ARBA00022833"/>
    </source>
</evidence>
<evidence type="ECO:0000256" key="2">
    <source>
        <dbReference type="ARBA" id="ARBA00022723"/>
    </source>
</evidence>
<dbReference type="InterPro" id="IPR018253">
    <property type="entry name" value="DnaJ_domain_CS"/>
</dbReference>
<evidence type="ECO:0000256" key="1">
    <source>
        <dbReference type="ARBA" id="ARBA00022705"/>
    </source>
</evidence>
<dbReference type="PRINTS" id="PR00625">
    <property type="entry name" value="JDOMAIN"/>
</dbReference>
<reference evidence="8" key="2">
    <citation type="journal article" date="2021" name="PeerJ">
        <title>Extensive microbial diversity within the chicken gut microbiome revealed by metagenomics and culture.</title>
        <authorList>
            <person name="Gilroy R."/>
            <person name="Ravi A."/>
            <person name="Getino M."/>
            <person name="Pursley I."/>
            <person name="Horton D.L."/>
            <person name="Alikhan N.F."/>
            <person name="Baker D."/>
            <person name="Gharbi K."/>
            <person name="Hall N."/>
            <person name="Watson M."/>
            <person name="Adriaenssens E.M."/>
            <person name="Foster-Nyarko E."/>
            <person name="Jarju S."/>
            <person name="Secka A."/>
            <person name="Antonio M."/>
            <person name="Oren A."/>
            <person name="Chaudhuri R.R."/>
            <person name="La Ragione R."/>
            <person name="Hildebrand F."/>
            <person name="Pallen M.J."/>
        </authorList>
    </citation>
    <scope>NUCLEOTIDE SEQUENCE</scope>
    <source>
        <strain evidence="8">CHK180-2868</strain>
    </source>
</reference>
<dbReference type="InterPro" id="IPR051938">
    <property type="entry name" value="Apopto_cytoskel_mod"/>
</dbReference>
<dbReference type="Proteomes" id="UP000824250">
    <property type="component" value="Unassembled WGS sequence"/>
</dbReference>
<dbReference type="Pfam" id="PF00226">
    <property type="entry name" value="DnaJ"/>
    <property type="match status" value="1"/>
</dbReference>
<evidence type="ECO:0000256" key="4">
    <source>
        <dbReference type="ARBA" id="ARBA00022771"/>
    </source>
</evidence>
<dbReference type="SMART" id="SM00271">
    <property type="entry name" value="DnaJ"/>
    <property type="match status" value="1"/>
</dbReference>
<dbReference type="PROSITE" id="PS00636">
    <property type="entry name" value="DNAJ_1"/>
    <property type="match status" value="1"/>
</dbReference>
<dbReference type="InterPro" id="IPR008971">
    <property type="entry name" value="HSP40/DnaJ_pept-bd"/>
</dbReference>
<dbReference type="PANTHER" id="PTHR44145">
    <property type="entry name" value="DNAJ HOMOLOG SUBFAMILY A MEMBER 3, MITOCHONDRIAL"/>
    <property type="match status" value="1"/>
</dbReference>
<dbReference type="GO" id="GO:0006260">
    <property type="term" value="P:DNA replication"/>
    <property type="evidence" value="ECO:0007669"/>
    <property type="project" value="UniProtKB-KW"/>
</dbReference>
<organism evidence="8 9">
    <name type="scientific">Candidatus Copromonas faecavium</name>
    <name type="common">nom. illeg.</name>
    <dbReference type="NCBI Taxonomy" id="2840740"/>
    <lineage>
        <taxon>Bacteria</taxon>
        <taxon>Bacillati</taxon>
        <taxon>Bacillota</taxon>
        <taxon>Clostridia</taxon>
        <taxon>Lachnospirales</taxon>
        <taxon>Lachnospiraceae</taxon>
        <taxon>Candidatus Copromonas (nom. illeg.)</taxon>
    </lineage>
</organism>
<name>A0A9D1A5N0_9FIRM</name>
<dbReference type="SUPFAM" id="SSF49493">
    <property type="entry name" value="HSP40/DnaJ peptide-binding domain"/>
    <property type="match status" value="2"/>
</dbReference>
<keyword evidence="6" id="KW-0143">Chaperone</keyword>
<keyword evidence="5" id="KW-0862">Zinc</keyword>
<feature type="domain" description="J" evidence="7">
    <location>
        <begin position="6"/>
        <end position="71"/>
    </location>
</feature>
<dbReference type="CDD" id="cd06257">
    <property type="entry name" value="DnaJ"/>
    <property type="match status" value="1"/>
</dbReference>
<dbReference type="Gene3D" id="1.10.287.110">
    <property type="entry name" value="DnaJ domain"/>
    <property type="match status" value="1"/>
</dbReference>
<reference evidence="8" key="1">
    <citation type="submission" date="2020-10" db="EMBL/GenBank/DDBJ databases">
        <authorList>
            <person name="Gilroy R."/>
        </authorList>
    </citation>
    <scope>NUCLEOTIDE SEQUENCE</scope>
    <source>
        <strain evidence="8">CHK180-2868</strain>
    </source>
</reference>
<keyword evidence="4" id="KW-0863">Zinc-finger</keyword>
<evidence type="ECO:0000313" key="8">
    <source>
        <dbReference type="EMBL" id="HIR05455.1"/>
    </source>
</evidence>
<dbReference type="EMBL" id="DVGC01000030">
    <property type="protein sequence ID" value="HIR05455.1"/>
    <property type="molecule type" value="Genomic_DNA"/>
</dbReference>
<dbReference type="AlphaFoldDB" id="A0A9D1A5N0"/>
<dbReference type="PANTHER" id="PTHR44145:SF3">
    <property type="entry name" value="DNAJ HOMOLOG SUBFAMILY A MEMBER 3, MITOCHONDRIAL"/>
    <property type="match status" value="1"/>
</dbReference>
<evidence type="ECO:0000256" key="6">
    <source>
        <dbReference type="ARBA" id="ARBA00023186"/>
    </source>
</evidence>
<dbReference type="GO" id="GO:0006457">
    <property type="term" value="P:protein folding"/>
    <property type="evidence" value="ECO:0007669"/>
    <property type="project" value="InterPro"/>
</dbReference>
<evidence type="ECO:0000259" key="7">
    <source>
        <dbReference type="PROSITE" id="PS50076"/>
    </source>
</evidence>
<dbReference type="GO" id="GO:0051082">
    <property type="term" value="F:unfolded protein binding"/>
    <property type="evidence" value="ECO:0007669"/>
    <property type="project" value="InterPro"/>
</dbReference>
<keyword evidence="2" id="KW-0479">Metal-binding</keyword>
<dbReference type="InterPro" id="IPR002939">
    <property type="entry name" value="DnaJ_C"/>
</dbReference>
<sequence>MAAKRDYYEVLGVSRNADEGAIKKAYRKLAKKYHPDSNGGNPQAEQKFKEVSEAYSVLSDPEKKKLYDQFGHAAFEEGPGGGFSGFGRGAGNGAHGTWSGYGPDGSYQEFHFQGGDMDDIFGDLFGHMFHGSGKGSSGSRSNSGSRFGNGFWDSGGAWDHSDGFTGGGFSGRSGGFNGQSGNYGGASGFDVRGGNLTAEVSVTFDEAVFGCEKTITYTNPGDSSGKTSSLRVRIPAGIETGKTIRLAGKGMPGTGKGPAGDLLLKVTVGEKPGYERKGLDIYTTVDVPFTTAVFGGEVLVHTLYGDVMCRIREGTQSGTKIRLKGKGVVSMANPSVYGDQYASVRIEVPRDLSPEVKQKLKEYEAAYKRSGKRHAA</sequence>
<accession>A0A9D1A5N0</accession>
<keyword evidence="3" id="KW-0677">Repeat</keyword>
<dbReference type="InterPro" id="IPR001623">
    <property type="entry name" value="DnaJ_domain"/>
</dbReference>
<dbReference type="Pfam" id="PF01556">
    <property type="entry name" value="DnaJ_C"/>
    <property type="match status" value="1"/>
</dbReference>
<evidence type="ECO:0000313" key="9">
    <source>
        <dbReference type="Proteomes" id="UP000824250"/>
    </source>
</evidence>